<dbReference type="SUPFAM" id="SSF51735">
    <property type="entry name" value="NAD(P)-binding Rossmann-fold domains"/>
    <property type="match status" value="1"/>
</dbReference>
<dbReference type="GO" id="GO:0016614">
    <property type="term" value="F:oxidoreductase activity, acting on CH-OH group of donors"/>
    <property type="evidence" value="ECO:0007669"/>
    <property type="project" value="UniProtKB-ARBA"/>
</dbReference>
<dbReference type="PRINTS" id="PR00081">
    <property type="entry name" value="GDHRDH"/>
</dbReference>
<name>L9WRZ9_9EURY</name>
<dbReference type="PANTHER" id="PTHR48107:SF7">
    <property type="entry name" value="RE15974P"/>
    <property type="match status" value="1"/>
</dbReference>
<dbReference type="PATRIC" id="fig|1227499.3.peg.3364"/>
<dbReference type="InterPro" id="IPR036291">
    <property type="entry name" value="NAD(P)-bd_dom_sf"/>
</dbReference>
<protein>
    <submittedName>
        <fullName evidence="3">Short-chain dehydrogenase/reductase SDR</fullName>
    </submittedName>
</protein>
<accession>L9WRZ9</accession>
<dbReference type="PANTHER" id="PTHR48107">
    <property type="entry name" value="NADPH-DEPENDENT ALDEHYDE REDUCTASE-LIKE PROTEIN, CHLOROPLASTIC-RELATED"/>
    <property type="match status" value="1"/>
</dbReference>
<comment type="caution">
    <text evidence="3">The sequence shown here is derived from an EMBL/GenBank/DDBJ whole genome shotgun (WGS) entry which is preliminary data.</text>
</comment>
<evidence type="ECO:0000313" key="4">
    <source>
        <dbReference type="Proteomes" id="UP000011602"/>
    </source>
</evidence>
<dbReference type="CDD" id="cd05233">
    <property type="entry name" value="SDR_c"/>
    <property type="match status" value="1"/>
</dbReference>
<dbReference type="OrthoDB" id="213346at2157"/>
<dbReference type="RefSeq" id="WP_007260546.1">
    <property type="nucleotide sequence ID" value="NZ_AOHZ01000077.1"/>
</dbReference>
<evidence type="ECO:0000256" key="2">
    <source>
        <dbReference type="ARBA" id="ARBA00023002"/>
    </source>
</evidence>
<dbReference type="eggNOG" id="arCOG04552">
    <property type="taxonomic scope" value="Archaea"/>
</dbReference>
<dbReference type="Gene3D" id="3.40.50.720">
    <property type="entry name" value="NAD(P)-binding Rossmann-like Domain"/>
    <property type="match status" value="1"/>
</dbReference>
<evidence type="ECO:0000313" key="3">
    <source>
        <dbReference type="EMBL" id="ELY52250.1"/>
    </source>
</evidence>
<dbReference type="Proteomes" id="UP000011602">
    <property type="component" value="Unassembled WGS sequence"/>
</dbReference>
<gene>
    <name evidence="3" type="ORF">C493_16419</name>
</gene>
<organism evidence="3 4">
    <name type="scientific">Natronolimnohabitans innermongolicus JCM 12255</name>
    <dbReference type="NCBI Taxonomy" id="1227499"/>
    <lineage>
        <taxon>Archaea</taxon>
        <taxon>Methanobacteriati</taxon>
        <taxon>Methanobacteriota</taxon>
        <taxon>Stenosarchaea group</taxon>
        <taxon>Halobacteria</taxon>
        <taxon>Halobacteriales</taxon>
        <taxon>Natrialbaceae</taxon>
        <taxon>Natronolimnohabitans</taxon>
    </lineage>
</organism>
<proteinExistence type="inferred from homology"/>
<dbReference type="EMBL" id="AOHZ01000077">
    <property type="protein sequence ID" value="ELY52250.1"/>
    <property type="molecule type" value="Genomic_DNA"/>
</dbReference>
<dbReference type="Pfam" id="PF13561">
    <property type="entry name" value="adh_short_C2"/>
    <property type="match status" value="1"/>
</dbReference>
<keyword evidence="4" id="KW-1185">Reference proteome</keyword>
<dbReference type="STRING" id="1227499.C493_16419"/>
<evidence type="ECO:0000256" key="1">
    <source>
        <dbReference type="ARBA" id="ARBA00006484"/>
    </source>
</evidence>
<comment type="similarity">
    <text evidence="1">Belongs to the short-chain dehydrogenases/reductases (SDR) family.</text>
</comment>
<sequence length="243" mass="25610">MAQNETVLVTGGTRGIGRAVAEAFTDTERAVVIGDRDGDAVTATVEALEDRVDERGGSAAVAGLRTDVRDQFDLERLAETASRTGDSSGVNVVVPAAAVRHGDSGATPLDREPYSAFDDHWRYNARGVFGTIREALPHCTDDARILVPTASADRGLEDGDGSYAVSRTAVEAVARGFAADTEYTVGCLSIGRHGLLGADDGERGTDRDRIATLFVRAATEIEPADIDGEIVDLETWSDQQGGS</sequence>
<dbReference type="InterPro" id="IPR002347">
    <property type="entry name" value="SDR_fam"/>
</dbReference>
<dbReference type="AlphaFoldDB" id="L9WRZ9"/>
<reference evidence="3 4" key="1">
    <citation type="journal article" date="2014" name="PLoS Genet.">
        <title>Phylogenetically driven sequencing of extremely halophilic archaea reveals strategies for static and dynamic osmo-response.</title>
        <authorList>
            <person name="Becker E.A."/>
            <person name="Seitzer P.M."/>
            <person name="Tritt A."/>
            <person name="Larsen D."/>
            <person name="Krusor M."/>
            <person name="Yao A.I."/>
            <person name="Wu D."/>
            <person name="Madern D."/>
            <person name="Eisen J.A."/>
            <person name="Darling A.E."/>
            <person name="Facciotti M.T."/>
        </authorList>
    </citation>
    <scope>NUCLEOTIDE SEQUENCE [LARGE SCALE GENOMIC DNA]</scope>
    <source>
        <strain evidence="3 4">JCM 12255</strain>
    </source>
</reference>
<keyword evidence="2" id="KW-0560">Oxidoreductase</keyword>